<gene>
    <name evidence="2" type="ORF">UFOVP193_8</name>
</gene>
<reference evidence="2" key="1">
    <citation type="submission" date="2020-05" db="EMBL/GenBank/DDBJ databases">
        <authorList>
            <person name="Chiriac C."/>
            <person name="Salcher M."/>
            <person name="Ghai R."/>
            <person name="Kavagutti S V."/>
        </authorList>
    </citation>
    <scope>NUCLEOTIDE SEQUENCE</scope>
</reference>
<dbReference type="EMBL" id="LR798240">
    <property type="protein sequence ID" value="CAB5214045.1"/>
    <property type="molecule type" value="Genomic_DNA"/>
</dbReference>
<evidence type="ECO:0000313" key="2">
    <source>
        <dbReference type="EMBL" id="CAB5214045.1"/>
    </source>
</evidence>
<keyword evidence="1" id="KW-0812">Transmembrane</keyword>
<organism evidence="2">
    <name type="scientific">uncultured Caudovirales phage</name>
    <dbReference type="NCBI Taxonomy" id="2100421"/>
    <lineage>
        <taxon>Viruses</taxon>
        <taxon>Duplodnaviria</taxon>
        <taxon>Heunggongvirae</taxon>
        <taxon>Uroviricota</taxon>
        <taxon>Caudoviricetes</taxon>
        <taxon>Peduoviridae</taxon>
        <taxon>Maltschvirus</taxon>
        <taxon>Maltschvirus maltsch</taxon>
    </lineage>
</organism>
<keyword evidence="1" id="KW-1133">Transmembrane helix</keyword>
<keyword evidence="1" id="KW-0472">Membrane</keyword>
<sequence length="183" mass="21150">MIYLIYLVLVPISLVLTLVALITAPIMPIFVKQIDGWLDNHSVWGIGPRLPTWLNWFMTPDNSLDGDATFQAINGRSYWSKVKWLWRNPCYSFALRYLNAPYETTVYGDKTIKDNDNAKAGYCFVRANGLFQFRYIKRIANTNRCILVNLGWNIMGLVDDNVQPKPDVWQSTFVFSPRISGFR</sequence>
<proteinExistence type="predicted"/>
<accession>A0A6J7WG88</accession>
<name>A0A6J7WG88_9CAUD</name>
<feature type="transmembrane region" description="Helical" evidence="1">
    <location>
        <begin position="6"/>
        <end position="31"/>
    </location>
</feature>
<dbReference type="InterPro" id="IPR055762">
    <property type="entry name" value="DUF7338"/>
</dbReference>
<evidence type="ECO:0000256" key="1">
    <source>
        <dbReference type="SAM" id="Phobius"/>
    </source>
</evidence>
<dbReference type="Pfam" id="PF24027">
    <property type="entry name" value="DUF7338"/>
    <property type="match status" value="1"/>
</dbReference>
<protein>
    <submittedName>
        <fullName evidence="2">Uncharacterized protein</fullName>
    </submittedName>
</protein>